<evidence type="ECO:0000313" key="1">
    <source>
        <dbReference type="EMBL" id="SIT49390.1"/>
    </source>
</evidence>
<dbReference type="AlphaFoldDB" id="A0A1N7SPZ9"/>
<dbReference type="EMBL" id="CYGX02000139">
    <property type="protein sequence ID" value="SIT49390.1"/>
    <property type="molecule type" value="Genomic_DNA"/>
</dbReference>
<organism evidence="1 2">
    <name type="scientific">Paraburkholderia ribeironis</name>
    <dbReference type="NCBI Taxonomy" id="1247936"/>
    <lineage>
        <taxon>Bacteria</taxon>
        <taxon>Pseudomonadati</taxon>
        <taxon>Pseudomonadota</taxon>
        <taxon>Betaproteobacteria</taxon>
        <taxon>Burkholderiales</taxon>
        <taxon>Burkholderiaceae</taxon>
        <taxon>Paraburkholderia</taxon>
    </lineage>
</organism>
<protein>
    <submittedName>
        <fullName evidence="1">Uncharacterized protein</fullName>
    </submittedName>
</protein>
<reference evidence="1 2" key="1">
    <citation type="submission" date="2016-12" db="EMBL/GenBank/DDBJ databases">
        <authorList>
            <person name="Song W.-J."/>
            <person name="Kurnit D.M."/>
        </authorList>
    </citation>
    <scope>NUCLEOTIDE SEQUENCE [LARGE SCALE GENOMIC DNA]</scope>
    <source>
        <strain evidence="1 2">STM7296</strain>
    </source>
</reference>
<proteinExistence type="predicted"/>
<keyword evidence="2" id="KW-1185">Reference proteome</keyword>
<gene>
    <name evidence="1" type="ORF">BN2475_1390002</name>
</gene>
<name>A0A1N7SPZ9_9BURK</name>
<accession>A0A1N7SPZ9</accession>
<sequence length="59" mass="6748">MALNEEVRTPFSEAHPFLPIGALLNCISFKRYRRPAVAARGARHEGDRKPIIRKFLQSN</sequence>
<dbReference type="Proteomes" id="UP000187012">
    <property type="component" value="Unassembled WGS sequence"/>
</dbReference>
<evidence type="ECO:0000313" key="2">
    <source>
        <dbReference type="Proteomes" id="UP000187012"/>
    </source>
</evidence>
<dbReference type="STRING" id="1247936.BN2475_1390002"/>